<comment type="function">
    <text evidence="7 10">Nucleoside triphosphate pyrophosphatase that hydrolyzes 7-methyl-GTP (m(7)GTP). May have a dual role in cell division arrest and in preventing the incorporation of modified nucleotides into cellular nucleic acids.</text>
</comment>
<comment type="catalytic activity">
    <reaction evidence="6 10">
        <text>N(7)-methyl-GTP + H2O = N(7)-methyl-GMP + diphosphate + H(+)</text>
        <dbReference type="Rhea" id="RHEA:58744"/>
        <dbReference type="ChEBI" id="CHEBI:15377"/>
        <dbReference type="ChEBI" id="CHEBI:15378"/>
        <dbReference type="ChEBI" id="CHEBI:33019"/>
        <dbReference type="ChEBI" id="CHEBI:58285"/>
        <dbReference type="ChEBI" id="CHEBI:87133"/>
    </reaction>
</comment>
<evidence type="ECO:0000256" key="7">
    <source>
        <dbReference type="ARBA" id="ARBA00053369"/>
    </source>
</evidence>
<keyword evidence="12" id="KW-1185">Reference proteome</keyword>
<dbReference type="HAMAP" id="MF_00528">
    <property type="entry name" value="Maf"/>
    <property type="match status" value="1"/>
</dbReference>
<dbReference type="Pfam" id="PF02545">
    <property type="entry name" value="Maf"/>
    <property type="match status" value="1"/>
</dbReference>
<organism evidence="11 12">
    <name type="scientific">Thiobacillus denitrificans</name>
    <dbReference type="NCBI Taxonomy" id="36861"/>
    <lineage>
        <taxon>Bacteria</taxon>
        <taxon>Pseudomonadati</taxon>
        <taxon>Pseudomonadota</taxon>
        <taxon>Betaproteobacteria</taxon>
        <taxon>Nitrosomonadales</taxon>
        <taxon>Thiobacillaceae</taxon>
        <taxon>Thiobacillus</taxon>
    </lineage>
</organism>
<evidence type="ECO:0000256" key="10">
    <source>
        <dbReference type="HAMAP-Rule" id="MF_00528"/>
    </source>
</evidence>
<dbReference type="Proteomes" id="UP000064243">
    <property type="component" value="Unassembled WGS sequence"/>
</dbReference>
<feature type="active site" description="Proton acceptor" evidence="10">
    <location>
        <position position="68"/>
    </location>
</feature>
<feature type="site" description="Important for substrate specificity" evidence="10">
    <location>
        <position position="11"/>
    </location>
</feature>
<dbReference type="CDD" id="cd00555">
    <property type="entry name" value="Maf"/>
    <property type="match status" value="1"/>
</dbReference>
<evidence type="ECO:0000256" key="4">
    <source>
        <dbReference type="ARBA" id="ARBA00022801"/>
    </source>
</evidence>
<comment type="caution">
    <text evidence="11">The sequence shown here is derived from an EMBL/GenBank/DDBJ whole genome shotgun (WGS) entry which is preliminary data.</text>
</comment>
<keyword evidence="5 10" id="KW-0546">Nucleotide metabolism</keyword>
<comment type="caution">
    <text evidence="10">Lacks conserved residue(s) required for the propagation of feature annotation.</text>
</comment>
<dbReference type="PIRSF" id="PIRSF006305">
    <property type="entry name" value="Maf"/>
    <property type="match status" value="1"/>
</dbReference>
<sequence length="196" mass="21327">MKLILASTSRYRREVLSRLHIPFEVLSPDVDETPLPGETPSATALRLSVLKAQAAAATHPDALIIGSDQVLMLDNEQLGKPGNFDNAFAQLKKMQGRAMVFHTALTLLNSRSGHTQTRDVPTVVHIRPLTDAQIAAYLEKETPYDCAGSAKSESLGIALMERMDSPDPTALIGLPLMALTEMLMNEGIDVLTWHAV</sequence>
<dbReference type="GO" id="GO:0005737">
    <property type="term" value="C:cytoplasm"/>
    <property type="evidence" value="ECO:0007669"/>
    <property type="project" value="UniProtKB-SubCell"/>
</dbReference>
<comment type="cofactor">
    <cofactor evidence="1 10">
        <name>a divalent metal cation</name>
        <dbReference type="ChEBI" id="CHEBI:60240"/>
    </cofactor>
</comment>
<evidence type="ECO:0000256" key="9">
    <source>
        <dbReference type="ARBA" id="ARBA00068163"/>
    </source>
</evidence>
<dbReference type="EC" id="3.6.1.-" evidence="10"/>
<feature type="site" description="Important for substrate specificity" evidence="10">
    <location>
        <position position="153"/>
    </location>
</feature>
<dbReference type="PATRIC" id="fig|36861.3.peg.53"/>
<evidence type="ECO:0000256" key="2">
    <source>
        <dbReference type="ARBA" id="ARBA00004496"/>
    </source>
</evidence>
<evidence type="ECO:0000256" key="3">
    <source>
        <dbReference type="ARBA" id="ARBA00022490"/>
    </source>
</evidence>
<gene>
    <name evidence="11" type="ORF">ABW22_03060</name>
</gene>
<name>A0A106BSV8_THIDE</name>
<dbReference type="PANTHER" id="PTHR43213:SF5">
    <property type="entry name" value="BIFUNCTIONAL DTTP_UTP PYROPHOSPHATASE_METHYLTRANSFERASE PROTEIN-RELATED"/>
    <property type="match status" value="1"/>
</dbReference>
<evidence type="ECO:0000313" key="11">
    <source>
        <dbReference type="EMBL" id="KVW98016.1"/>
    </source>
</evidence>
<dbReference type="GO" id="GO:0009117">
    <property type="term" value="P:nucleotide metabolic process"/>
    <property type="evidence" value="ECO:0007669"/>
    <property type="project" value="UniProtKB-KW"/>
</dbReference>
<evidence type="ECO:0000256" key="8">
    <source>
        <dbReference type="ARBA" id="ARBA00060749"/>
    </source>
</evidence>
<dbReference type="NCBIfam" id="TIGR00172">
    <property type="entry name" value="maf"/>
    <property type="match status" value="1"/>
</dbReference>
<dbReference type="InterPro" id="IPR029001">
    <property type="entry name" value="ITPase-like_fam"/>
</dbReference>
<reference evidence="11 12" key="1">
    <citation type="journal article" date="2015" name="Appl. Environ. Microbiol.">
        <title>Aerobic and Anaerobic Thiosulfate Oxidation by a Cold-Adapted, Subglacial Chemoautotroph.</title>
        <authorList>
            <person name="Harrold Z.R."/>
            <person name="Skidmore M.L."/>
            <person name="Hamilton T.L."/>
            <person name="Desch L."/>
            <person name="Amada K."/>
            <person name="van Gelder W."/>
            <person name="Glover K."/>
            <person name="Roden E.E."/>
            <person name="Boyd E.S."/>
        </authorList>
    </citation>
    <scope>NUCLEOTIDE SEQUENCE [LARGE SCALE GENOMIC DNA]</scope>
    <source>
        <strain evidence="11 12">RG</strain>
    </source>
</reference>
<dbReference type="SUPFAM" id="SSF52972">
    <property type="entry name" value="ITPase-like"/>
    <property type="match status" value="1"/>
</dbReference>
<dbReference type="Gene3D" id="3.90.950.10">
    <property type="match status" value="1"/>
</dbReference>
<comment type="similarity">
    <text evidence="8 10">Belongs to the Maf family. YceF subfamily.</text>
</comment>
<dbReference type="AlphaFoldDB" id="A0A106BSV8"/>
<evidence type="ECO:0000256" key="1">
    <source>
        <dbReference type="ARBA" id="ARBA00001968"/>
    </source>
</evidence>
<dbReference type="GO" id="GO:0047429">
    <property type="term" value="F:nucleoside triphosphate diphosphatase activity"/>
    <property type="evidence" value="ECO:0007669"/>
    <property type="project" value="InterPro"/>
</dbReference>
<evidence type="ECO:0000313" key="12">
    <source>
        <dbReference type="Proteomes" id="UP000064243"/>
    </source>
</evidence>
<keyword evidence="4 10" id="KW-0378">Hydrolase</keyword>
<dbReference type="STRING" id="1123392.GCA_000376425_02428"/>
<dbReference type="FunFam" id="3.90.950.10:FF:000005">
    <property type="entry name" value="7-methyl-GTP pyrophosphatase"/>
    <property type="match status" value="1"/>
</dbReference>
<evidence type="ECO:0000256" key="6">
    <source>
        <dbReference type="ARBA" id="ARBA00050213"/>
    </source>
</evidence>
<dbReference type="EMBL" id="LDUG01000011">
    <property type="protein sequence ID" value="KVW98016.1"/>
    <property type="molecule type" value="Genomic_DNA"/>
</dbReference>
<comment type="subcellular location">
    <subcellularLocation>
        <location evidence="2 10">Cytoplasm</location>
    </subcellularLocation>
</comment>
<evidence type="ECO:0000256" key="5">
    <source>
        <dbReference type="ARBA" id="ARBA00023080"/>
    </source>
</evidence>
<dbReference type="PANTHER" id="PTHR43213">
    <property type="entry name" value="BIFUNCTIONAL DTTP/UTP PYROPHOSPHATASE/METHYLTRANSFERASE PROTEIN-RELATED"/>
    <property type="match status" value="1"/>
</dbReference>
<dbReference type="RefSeq" id="WP_059751859.1">
    <property type="nucleotide sequence ID" value="NZ_LDUG01000011.1"/>
</dbReference>
<dbReference type="OrthoDB" id="9813694at2"/>
<keyword evidence="3 10" id="KW-0963">Cytoplasm</keyword>
<accession>A0A106BSV8</accession>
<protein>
    <recommendedName>
        <fullName evidence="9 10">7-methyl-GTP pyrophosphatase</fullName>
        <shortName evidence="10">m(7)GTP pyrophosphatase</shortName>
        <ecNumber evidence="10">3.6.1.-</ecNumber>
    </recommendedName>
</protein>
<proteinExistence type="inferred from homology"/>
<dbReference type="InterPro" id="IPR003697">
    <property type="entry name" value="Maf-like"/>
</dbReference>
<feature type="site" description="Important for substrate specificity" evidence="10">
    <location>
        <position position="69"/>
    </location>
</feature>